<evidence type="ECO:0000256" key="14">
    <source>
        <dbReference type="ARBA" id="ARBA00022963"/>
    </source>
</evidence>
<evidence type="ECO:0000256" key="13">
    <source>
        <dbReference type="ARBA" id="ARBA00022837"/>
    </source>
</evidence>
<dbReference type="Pfam" id="PF02253">
    <property type="entry name" value="PLA1"/>
    <property type="match status" value="1"/>
</dbReference>
<evidence type="ECO:0000256" key="15">
    <source>
        <dbReference type="ARBA" id="ARBA00023098"/>
    </source>
</evidence>
<comment type="subcellular location">
    <subcellularLocation>
        <location evidence="18">Cell outer membrane</location>
        <topology evidence="18">Multi-pass membrane protein</topology>
    </subcellularLocation>
    <text evidence="18">One of the very few enzymes located there.</text>
</comment>
<evidence type="ECO:0000256" key="6">
    <source>
        <dbReference type="ARBA" id="ARBA00013278"/>
    </source>
</evidence>
<evidence type="ECO:0000256" key="12">
    <source>
        <dbReference type="ARBA" id="ARBA00022801"/>
    </source>
</evidence>
<keyword evidence="16" id="KW-0472">Membrane</keyword>
<protein>
    <recommendedName>
        <fullName evidence="7 18">Phospholipase A1</fullName>
        <ecNumber evidence="5 18">3.1.1.32</ecNumber>
        <ecNumber evidence="6 18">3.1.1.4</ecNumber>
    </recommendedName>
    <alternativeName>
        <fullName evidence="18">Phosphatidylcholine 1-acylhydrolase</fullName>
    </alternativeName>
</protein>
<keyword evidence="17 18" id="KW-0998">Cell outer membrane</keyword>
<keyword evidence="12 18" id="KW-0378">Hydrolase</keyword>
<dbReference type="PANTHER" id="PTHR40457">
    <property type="entry name" value="PHOSPHOLIPASE A1"/>
    <property type="match status" value="1"/>
</dbReference>
<name>A0ABT1N7Y5_9GAMM</name>
<dbReference type="PANTHER" id="PTHR40457:SF1">
    <property type="entry name" value="PHOSPHOLIPASE A1"/>
    <property type="match status" value="1"/>
</dbReference>
<dbReference type="SUPFAM" id="SSF56931">
    <property type="entry name" value="Outer membrane phospholipase A (OMPLA)"/>
    <property type="match status" value="1"/>
</dbReference>
<evidence type="ECO:0000256" key="4">
    <source>
        <dbReference type="ARBA" id="ARBA00011702"/>
    </source>
</evidence>
<dbReference type="Gene3D" id="2.40.230.10">
    <property type="entry name" value="Phospholipase A1"/>
    <property type="match status" value="1"/>
</dbReference>
<dbReference type="Proteomes" id="UP001524460">
    <property type="component" value="Unassembled WGS sequence"/>
</dbReference>
<keyword evidence="13 18" id="KW-0106">Calcium</keyword>
<feature type="chain" id="PRO_5045005710" description="Phospholipase A1" evidence="18">
    <location>
        <begin position="21"/>
        <end position="333"/>
    </location>
</feature>
<evidence type="ECO:0000256" key="16">
    <source>
        <dbReference type="ARBA" id="ARBA00023136"/>
    </source>
</evidence>
<dbReference type="InterPro" id="IPR003187">
    <property type="entry name" value="PLipase_A1"/>
</dbReference>
<keyword evidence="15 18" id="KW-0443">Lipid metabolism</keyword>
<keyword evidence="9" id="KW-0812">Transmembrane</keyword>
<evidence type="ECO:0000256" key="11">
    <source>
        <dbReference type="ARBA" id="ARBA00022729"/>
    </source>
</evidence>
<evidence type="ECO:0000256" key="3">
    <source>
        <dbReference type="ARBA" id="ARBA00010525"/>
    </source>
</evidence>
<proteinExistence type="inferred from homology"/>
<comment type="cofactor">
    <cofactor evidence="18">
        <name>Ca(2+)</name>
        <dbReference type="ChEBI" id="CHEBI:29108"/>
    </cofactor>
    <text evidence="18">Binds 1 Ca(2+) ion per monomer. In the dimeric form the Ca(2+) is bound by different amino acids with binding of each Ca(2+) shared with ligands coming from each monomer. The Ca(2+) ion may have a role in catalysis.</text>
</comment>
<evidence type="ECO:0000256" key="18">
    <source>
        <dbReference type="RuleBase" id="RU366027"/>
    </source>
</evidence>
<evidence type="ECO:0000313" key="19">
    <source>
        <dbReference type="EMBL" id="MCQ1060848.1"/>
    </source>
</evidence>
<keyword evidence="20" id="KW-1185">Reference proteome</keyword>
<evidence type="ECO:0000256" key="1">
    <source>
        <dbReference type="ARBA" id="ARBA00000111"/>
    </source>
</evidence>
<comment type="catalytic activity">
    <reaction evidence="1 18">
        <text>a 1,2-diacyl-sn-glycero-3-phosphocholine + H2O = a 2-acyl-sn-glycero-3-phosphocholine + a fatty acid + H(+)</text>
        <dbReference type="Rhea" id="RHEA:18689"/>
        <dbReference type="ChEBI" id="CHEBI:15377"/>
        <dbReference type="ChEBI" id="CHEBI:15378"/>
        <dbReference type="ChEBI" id="CHEBI:28868"/>
        <dbReference type="ChEBI" id="CHEBI:57643"/>
        <dbReference type="ChEBI" id="CHEBI:57875"/>
        <dbReference type="EC" id="3.1.1.32"/>
    </reaction>
</comment>
<comment type="caution">
    <text evidence="19">The sequence shown here is derived from an EMBL/GenBank/DDBJ whole genome shotgun (WGS) entry which is preliminary data.</text>
</comment>
<keyword evidence="14 18" id="KW-0442">Lipid degradation</keyword>
<evidence type="ECO:0000256" key="5">
    <source>
        <dbReference type="ARBA" id="ARBA00013179"/>
    </source>
</evidence>
<accession>A0ABT1N7Y5</accession>
<feature type="signal peptide" evidence="18">
    <location>
        <begin position="1"/>
        <end position="20"/>
    </location>
</feature>
<keyword evidence="10 18" id="KW-0479">Metal-binding</keyword>
<dbReference type="EC" id="3.1.1.32" evidence="5 18"/>
<dbReference type="InterPro" id="IPR036541">
    <property type="entry name" value="PLipase_A1_sf"/>
</dbReference>
<dbReference type="EC" id="3.1.1.4" evidence="6 18"/>
<evidence type="ECO:0000256" key="9">
    <source>
        <dbReference type="ARBA" id="ARBA00022692"/>
    </source>
</evidence>
<evidence type="ECO:0000256" key="2">
    <source>
        <dbReference type="ARBA" id="ARBA00001604"/>
    </source>
</evidence>
<comment type="catalytic activity">
    <reaction evidence="2 18">
        <text>a 1,2-diacyl-sn-glycero-3-phosphocholine + H2O = a 1-acyl-sn-glycero-3-phosphocholine + a fatty acid + H(+)</text>
        <dbReference type="Rhea" id="RHEA:15801"/>
        <dbReference type="ChEBI" id="CHEBI:15377"/>
        <dbReference type="ChEBI" id="CHEBI:15378"/>
        <dbReference type="ChEBI" id="CHEBI:28868"/>
        <dbReference type="ChEBI" id="CHEBI:57643"/>
        <dbReference type="ChEBI" id="CHEBI:58168"/>
        <dbReference type="EC" id="3.1.1.4"/>
    </reaction>
</comment>
<dbReference type="PRINTS" id="PR01486">
    <property type="entry name" value="PHPHLIPASEA1"/>
</dbReference>
<evidence type="ECO:0000313" key="20">
    <source>
        <dbReference type="Proteomes" id="UP001524460"/>
    </source>
</evidence>
<comment type="subunit">
    <text evidence="4 18">Homodimer; dimerization is reversible, and the dimeric form is the active one.</text>
</comment>
<gene>
    <name evidence="19" type="ORF">NHN17_22650</name>
</gene>
<evidence type="ECO:0000256" key="8">
    <source>
        <dbReference type="ARBA" id="ARBA00022452"/>
    </source>
</evidence>
<evidence type="ECO:0000256" key="10">
    <source>
        <dbReference type="ARBA" id="ARBA00022723"/>
    </source>
</evidence>
<dbReference type="RefSeq" id="WP_255044939.1">
    <property type="nucleotide sequence ID" value="NZ_JANEYT010000092.1"/>
</dbReference>
<evidence type="ECO:0000256" key="17">
    <source>
        <dbReference type="ARBA" id="ARBA00023237"/>
    </source>
</evidence>
<sequence length="333" mass="39150">MFKFPPLLALVACLPFFGHASNDTHTNCSEIRDNTARLTCYDEVYHTNESLPSTVNTDNDNDNDNDNFNLDTMSITDINRYFNQRKLFLLTPHEPSYILPASYNDKPNEEVWQQLRPGSEIDNLEVKFQISGKIKLWDNLYKDNWDVWFGYTQTAWWQLYNSDESAPFRETNYSPEVFVSYYSDYELLGFKFVATDLGLIHQSNGRSEPLSRSWNRIYAKFELTKGNFLLSLQPWYRLPEDANDDDNPDIDKYLGYGNYRLSYKSDGHLISILLRNNFRTSDNKGAVELSWAFPIYETVKLYLQYYNGYGESLIDYDHYTNRLSLGLLIYDWI</sequence>
<dbReference type="CDD" id="cd00541">
    <property type="entry name" value="OMPLA"/>
    <property type="match status" value="1"/>
</dbReference>
<keyword evidence="8" id="KW-1134">Transmembrane beta strand</keyword>
<reference evidence="19 20" key="1">
    <citation type="submission" date="2022-07" db="EMBL/GenBank/DDBJ databases">
        <title>Photobacterium pectinilyticum sp. nov., a marine bacterium isolated from surface seawater of Qingdao offshore.</title>
        <authorList>
            <person name="Wang X."/>
        </authorList>
    </citation>
    <scope>NUCLEOTIDE SEQUENCE [LARGE SCALE GENOMIC DNA]</scope>
    <source>
        <strain evidence="19 20">ZSDE20</strain>
    </source>
</reference>
<keyword evidence="11 18" id="KW-0732">Signal</keyword>
<organism evidence="19 20">
    <name type="scientific">Photobacterium pectinilyticum</name>
    <dbReference type="NCBI Taxonomy" id="2906793"/>
    <lineage>
        <taxon>Bacteria</taxon>
        <taxon>Pseudomonadati</taxon>
        <taxon>Pseudomonadota</taxon>
        <taxon>Gammaproteobacteria</taxon>
        <taxon>Vibrionales</taxon>
        <taxon>Vibrionaceae</taxon>
        <taxon>Photobacterium</taxon>
    </lineage>
</organism>
<dbReference type="EMBL" id="JANEYT010000092">
    <property type="protein sequence ID" value="MCQ1060848.1"/>
    <property type="molecule type" value="Genomic_DNA"/>
</dbReference>
<comment type="similarity">
    <text evidence="3 18">Belongs to the phospholipase A1 family.</text>
</comment>
<comment type="function">
    <text evidence="18">Hydrolysis of phosphatidylcholine with phospholipase A2 (EC 3.1.1.4) and phospholipase A1 (EC 3.1.1.32) activities.</text>
</comment>
<evidence type="ECO:0000256" key="7">
    <source>
        <dbReference type="ARBA" id="ARBA00021726"/>
    </source>
</evidence>